<feature type="domain" description="DUF397" evidence="2">
    <location>
        <begin position="5"/>
        <end position="55"/>
    </location>
</feature>
<dbReference type="AlphaFoldDB" id="K0K522"/>
<keyword evidence="4" id="KW-1185">Reference proteome</keyword>
<dbReference type="STRING" id="1179773.BN6_43210"/>
<evidence type="ECO:0000313" key="3">
    <source>
        <dbReference type="EMBL" id="CCH31603.1"/>
    </source>
</evidence>
<reference evidence="3 4" key="1">
    <citation type="journal article" date="2012" name="BMC Genomics">
        <title>Complete genome sequence of Saccharothrix espanaensis DSM 44229T and comparison to the other completely sequenced Pseudonocardiaceae.</title>
        <authorList>
            <person name="Strobel T."/>
            <person name="Al-Dilaimi A."/>
            <person name="Blom J."/>
            <person name="Gessner A."/>
            <person name="Kalinowski J."/>
            <person name="Luzhetska M."/>
            <person name="Puhler A."/>
            <person name="Szczepanowski R."/>
            <person name="Bechthold A."/>
            <person name="Ruckert C."/>
        </authorList>
    </citation>
    <scope>NUCLEOTIDE SEQUENCE [LARGE SCALE GENOMIC DNA]</scope>
    <source>
        <strain evidence="4">ATCC 51144 / DSM 44229 / JCM 9112 / NBRC 15066 / NRRL 15764</strain>
    </source>
</reference>
<sequence>MNPPRWRKSSRSGPNGNCVEVRGDLSAVRDSKQPHGPALRFGGSAALRRFVSAAR</sequence>
<protein>
    <recommendedName>
        <fullName evidence="2">DUF397 domain-containing protein</fullName>
    </recommendedName>
</protein>
<dbReference type="Proteomes" id="UP000006281">
    <property type="component" value="Chromosome"/>
</dbReference>
<evidence type="ECO:0000259" key="2">
    <source>
        <dbReference type="Pfam" id="PF04149"/>
    </source>
</evidence>
<dbReference type="BioCyc" id="SESP1179773:BN6_RS43965-MONOMER"/>
<evidence type="ECO:0000256" key="1">
    <source>
        <dbReference type="SAM" id="MobiDB-lite"/>
    </source>
</evidence>
<dbReference type="Pfam" id="PF04149">
    <property type="entry name" value="DUF397"/>
    <property type="match status" value="1"/>
</dbReference>
<dbReference type="RefSeq" id="WP_015101715.1">
    <property type="nucleotide sequence ID" value="NC_019673.1"/>
</dbReference>
<organism evidence="3 4">
    <name type="scientific">Saccharothrix espanaensis (strain ATCC 51144 / DSM 44229 / JCM 9112 / NBRC 15066 / NRRL 15764)</name>
    <dbReference type="NCBI Taxonomy" id="1179773"/>
    <lineage>
        <taxon>Bacteria</taxon>
        <taxon>Bacillati</taxon>
        <taxon>Actinomycetota</taxon>
        <taxon>Actinomycetes</taxon>
        <taxon>Pseudonocardiales</taxon>
        <taxon>Pseudonocardiaceae</taxon>
        <taxon>Saccharothrix</taxon>
    </lineage>
</organism>
<dbReference type="HOGENOM" id="CLU_131550_3_3_11"/>
<dbReference type="EMBL" id="HE804045">
    <property type="protein sequence ID" value="CCH31603.1"/>
    <property type="molecule type" value="Genomic_DNA"/>
</dbReference>
<dbReference type="InterPro" id="IPR007278">
    <property type="entry name" value="DUF397"/>
</dbReference>
<accession>K0K522</accession>
<proteinExistence type="predicted"/>
<feature type="compositionally biased region" description="Basic residues" evidence="1">
    <location>
        <begin position="1"/>
        <end position="10"/>
    </location>
</feature>
<name>K0K522_SACES</name>
<evidence type="ECO:0000313" key="4">
    <source>
        <dbReference type="Proteomes" id="UP000006281"/>
    </source>
</evidence>
<dbReference type="OrthoDB" id="3696856at2"/>
<dbReference type="KEGG" id="sesp:BN6_43210"/>
<gene>
    <name evidence="3" type="ordered locus">BN6_43210</name>
</gene>
<feature type="region of interest" description="Disordered" evidence="1">
    <location>
        <begin position="1"/>
        <end position="20"/>
    </location>
</feature>